<gene>
    <name evidence="1" type="ORF">D5H75_40060</name>
</gene>
<evidence type="ECO:0000313" key="1">
    <source>
        <dbReference type="EMBL" id="RJL19723.1"/>
    </source>
</evidence>
<sequence>MTPTTAPLTPSDLPLHARIEIAPEGGAFRACYYLRGPWGDLSYQAGTGHGPTMDAAARDAIANAVDPEW</sequence>
<dbReference type="AlphaFoldDB" id="A0A3A3ZZS7"/>
<evidence type="ECO:0000313" key="2">
    <source>
        <dbReference type="Proteomes" id="UP000265768"/>
    </source>
</evidence>
<accession>A0A3A3ZZS7</accession>
<protein>
    <submittedName>
        <fullName evidence="1">Uncharacterized protein</fullName>
    </submittedName>
</protein>
<comment type="caution">
    <text evidence="1">The sequence shown here is derived from an EMBL/GenBank/DDBJ whole genome shotgun (WGS) entry which is preliminary data.</text>
</comment>
<name>A0A3A3ZZS7_9ACTN</name>
<reference evidence="1 2" key="1">
    <citation type="submission" date="2018-09" db="EMBL/GenBank/DDBJ databases">
        <title>YIM 75507 draft genome.</title>
        <authorList>
            <person name="Tang S."/>
            <person name="Feng Y."/>
        </authorList>
    </citation>
    <scope>NUCLEOTIDE SEQUENCE [LARGE SCALE GENOMIC DNA]</scope>
    <source>
        <strain evidence="1 2">YIM 75507</strain>
    </source>
</reference>
<dbReference type="EMBL" id="QZEY01000035">
    <property type="protein sequence ID" value="RJL19723.1"/>
    <property type="molecule type" value="Genomic_DNA"/>
</dbReference>
<keyword evidence="2" id="KW-1185">Reference proteome</keyword>
<organism evidence="1 2">
    <name type="scientific">Bailinhaonella thermotolerans</name>
    <dbReference type="NCBI Taxonomy" id="1070861"/>
    <lineage>
        <taxon>Bacteria</taxon>
        <taxon>Bacillati</taxon>
        <taxon>Actinomycetota</taxon>
        <taxon>Actinomycetes</taxon>
        <taxon>Streptosporangiales</taxon>
        <taxon>Streptosporangiaceae</taxon>
        <taxon>Bailinhaonella</taxon>
    </lineage>
</organism>
<dbReference type="RefSeq" id="WP_119931868.1">
    <property type="nucleotide sequence ID" value="NZ_QZEY01000035.1"/>
</dbReference>
<dbReference type="Proteomes" id="UP000265768">
    <property type="component" value="Unassembled WGS sequence"/>
</dbReference>
<proteinExistence type="predicted"/>